<sequence>MNLKRIARELTILQHNPTDIFSAGPAETGNPLEWVGYIMGPPDTPFEQEKFAFAIAFPENYPAKPFRLNFTTPISHPNVSDEGVVQMAELGEEWSPVQTVRTILICLQVLLTEPDLSTPYD</sequence>
<name>W6Y0S8_COCC2</name>
<evidence type="ECO:0000313" key="4">
    <source>
        <dbReference type="Proteomes" id="UP000053841"/>
    </source>
</evidence>
<dbReference type="InterPro" id="IPR050113">
    <property type="entry name" value="Ub_conjugating_enzyme"/>
</dbReference>
<dbReference type="HOGENOM" id="CLU_030988_13_3_1"/>
<dbReference type="InterPro" id="IPR000608">
    <property type="entry name" value="UBC"/>
</dbReference>
<dbReference type="SMART" id="SM00212">
    <property type="entry name" value="UBCc"/>
    <property type="match status" value="1"/>
</dbReference>
<evidence type="ECO:0000256" key="1">
    <source>
        <dbReference type="ARBA" id="ARBA00022786"/>
    </source>
</evidence>
<dbReference type="OrthoDB" id="7851174at2759"/>
<dbReference type="PROSITE" id="PS50127">
    <property type="entry name" value="UBC_2"/>
    <property type="match status" value="1"/>
</dbReference>
<dbReference type="GeneID" id="19154117"/>
<proteinExistence type="predicted"/>
<dbReference type="Proteomes" id="UP000053841">
    <property type="component" value="Unassembled WGS sequence"/>
</dbReference>
<dbReference type="EMBL" id="KI964612">
    <property type="protein sequence ID" value="EUC33337.1"/>
    <property type="molecule type" value="Genomic_DNA"/>
</dbReference>
<accession>W6Y0S8</accession>
<gene>
    <name evidence="3" type="ORF">COCCADRAFT_96269</name>
</gene>
<feature type="domain" description="UBC core" evidence="2">
    <location>
        <begin position="1"/>
        <end position="121"/>
    </location>
</feature>
<protein>
    <recommendedName>
        <fullName evidence="2">UBC core domain-containing protein</fullName>
    </recommendedName>
</protein>
<dbReference type="AlphaFoldDB" id="W6Y0S8"/>
<evidence type="ECO:0000259" key="2">
    <source>
        <dbReference type="PROSITE" id="PS50127"/>
    </source>
</evidence>
<dbReference type="KEGG" id="bze:COCCADRAFT_96269"/>
<dbReference type="Gene3D" id="3.10.110.10">
    <property type="entry name" value="Ubiquitin Conjugating Enzyme"/>
    <property type="match status" value="1"/>
</dbReference>
<keyword evidence="1" id="KW-0833">Ubl conjugation pathway</keyword>
<dbReference type="STRING" id="930089.W6Y0S8"/>
<keyword evidence="4" id="KW-1185">Reference proteome</keyword>
<dbReference type="RefSeq" id="XP_007712331.1">
    <property type="nucleotide sequence ID" value="XM_007714141.1"/>
</dbReference>
<reference evidence="3 4" key="1">
    <citation type="journal article" date="2013" name="PLoS Genet.">
        <title>Comparative genome structure, secondary metabolite, and effector coding capacity across Cochliobolus pathogens.</title>
        <authorList>
            <person name="Condon B.J."/>
            <person name="Leng Y."/>
            <person name="Wu D."/>
            <person name="Bushley K.E."/>
            <person name="Ohm R.A."/>
            <person name="Otillar R."/>
            <person name="Martin J."/>
            <person name="Schackwitz W."/>
            <person name="Grimwood J."/>
            <person name="MohdZainudin N."/>
            <person name="Xue C."/>
            <person name="Wang R."/>
            <person name="Manning V.A."/>
            <person name="Dhillon B."/>
            <person name="Tu Z.J."/>
            <person name="Steffenson B.J."/>
            <person name="Salamov A."/>
            <person name="Sun H."/>
            <person name="Lowry S."/>
            <person name="LaButti K."/>
            <person name="Han J."/>
            <person name="Copeland A."/>
            <person name="Lindquist E."/>
            <person name="Barry K."/>
            <person name="Schmutz J."/>
            <person name="Baker S.E."/>
            <person name="Ciuffetti L.M."/>
            <person name="Grigoriev I.V."/>
            <person name="Zhong S."/>
            <person name="Turgeon B.G."/>
        </authorList>
    </citation>
    <scope>NUCLEOTIDE SEQUENCE [LARGE SCALE GENOMIC DNA]</scope>
    <source>
        <strain evidence="3 4">26-R-13</strain>
    </source>
</reference>
<dbReference type="eggNOG" id="KOG0421">
    <property type="taxonomic scope" value="Eukaryota"/>
</dbReference>
<dbReference type="CDD" id="cd00195">
    <property type="entry name" value="UBCc_UEV"/>
    <property type="match status" value="1"/>
</dbReference>
<dbReference type="InterPro" id="IPR016135">
    <property type="entry name" value="UBQ-conjugating_enzyme/RWD"/>
</dbReference>
<dbReference type="Pfam" id="PF00179">
    <property type="entry name" value="UQ_con"/>
    <property type="match status" value="1"/>
</dbReference>
<dbReference type="SUPFAM" id="SSF54495">
    <property type="entry name" value="UBC-like"/>
    <property type="match status" value="1"/>
</dbReference>
<evidence type="ECO:0000313" key="3">
    <source>
        <dbReference type="EMBL" id="EUC33337.1"/>
    </source>
</evidence>
<organism evidence="3 4">
    <name type="scientific">Cochliobolus carbonum (strain 26-R-13)</name>
    <name type="common">Maize leaf spot fungus</name>
    <name type="synonym">Bipolaris zeicola</name>
    <dbReference type="NCBI Taxonomy" id="930089"/>
    <lineage>
        <taxon>Eukaryota</taxon>
        <taxon>Fungi</taxon>
        <taxon>Dikarya</taxon>
        <taxon>Ascomycota</taxon>
        <taxon>Pezizomycotina</taxon>
        <taxon>Dothideomycetes</taxon>
        <taxon>Pleosporomycetidae</taxon>
        <taxon>Pleosporales</taxon>
        <taxon>Pleosporineae</taxon>
        <taxon>Pleosporaceae</taxon>
        <taxon>Bipolaris</taxon>
    </lineage>
</organism>
<dbReference type="PANTHER" id="PTHR24067">
    <property type="entry name" value="UBIQUITIN-CONJUGATING ENZYME E2"/>
    <property type="match status" value="1"/>
</dbReference>